<accession>T1JX84</accession>
<dbReference type="AlphaFoldDB" id="T1JX84"/>
<evidence type="ECO:0000256" key="2">
    <source>
        <dbReference type="ARBA" id="ARBA00022692"/>
    </source>
</evidence>
<evidence type="ECO:0008006" key="8">
    <source>
        <dbReference type="Google" id="ProtNLM"/>
    </source>
</evidence>
<reference evidence="7" key="1">
    <citation type="submission" date="2011-08" db="EMBL/GenBank/DDBJ databases">
        <authorList>
            <person name="Rombauts S."/>
        </authorList>
    </citation>
    <scope>NUCLEOTIDE SEQUENCE</scope>
    <source>
        <strain evidence="7">London</strain>
    </source>
</reference>
<evidence type="ECO:0000313" key="7">
    <source>
        <dbReference type="Proteomes" id="UP000015104"/>
    </source>
</evidence>
<keyword evidence="7" id="KW-1185">Reference proteome</keyword>
<organism evidence="6 7">
    <name type="scientific">Tetranychus urticae</name>
    <name type="common">Two-spotted spider mite</name>
    <dbReference type="NCBI Taxonomy" id="32264"/>
    <lineage>
        <taxon>Eukaryota</taxon>
        <taxon>Metazoa</taxon>
        <taxon>Ecdysozoa</taxon>
        <taxon>Arthropoda</taxon>
        <taxon>Chelicerata</taxon>
        <taxon>Arachnida</taxon>
        <taxon>Acari</taxon>
        <taxon>Acariformes</taxon>
        <taxon>Trombidiformes</taxon>
        <taxon>Prostigmata</taxon>
        <taxon>Eleutherengona</taxon>
        <taxon>Raphignathae</taxon>
        <taxon>Tetranychoidea</taxon>
        <taxon>Tetranychidae</taxon>
        <taxon>Tetranychus</taxon>
    </lineage>
</organism>
<evidence type="ECO:0000313" key="6">
    <source>
        <dbReference type="EnsemblMetazoa" id="tetur02g11040.1"/>
    </source>
</evidence>
<dbReference type="PANTHER" id="PTHR46283">
    <property type="entry name" value="E3 UBIQUITIN-PROTEIN LIGASE MARCH5"/>
    <property type="match status" value="1"/>
</dbReference>
<keyword evidence="2 5" id="KW-0812">Transmembrane</keyword>
<proteinExistence type="predicted"/>
<sequence>MWIDEKKKFNSNAKVVCPQCQTEYILIFPPFSGFVLILERYDGFLLHAAPYAFGTMLLGSVYWVALSYGAITVLQVMGLQEGKTTLEQADPFTLLAFLPSIPLFLVLGRFISWQDQVLKIWRRHHRHIPFLSRILGSPPPGTVERAERMLNHRDLFSHPLYWYRQVSGALLLPTVSSFIGKYLFPGIASNLQRTMLGGLTFVVAKGLLKIYLRQQRYIQQSNRSILDYFENSSSATIINHNSTQTEVNDDNLY</sequence>
<dbReference type="EnsemblMetazoa" id="tetur02g11040.1">
    <property type="protein sequence ID" value="tetur02g11040.1"/>
    <property type="gene ID" value="tetur02g11040"/>
</dbReference>
<keyword evidence="4 5" id="KW-0472">Membrane</keyword>
<evidence type="ECO:0000256" key="1">
    <source>
        <dbReference type="ARBA" id="ARBA00004141"/>
    </source>
</evidence>
<dbReference type="EMBL" id="CAEY01000824">
    <property type="status" value="NOT_ANNOTATED_CDS"/>
    <property type="molecule type" value="Genomic_DNA"/>
</dbReference>
<name>T1JX84_TETUR</name>
<feature type="transmembrane region" description="Helical" evidence="5">
    <location>
        <begin position="91"/>
        <end position="112"/>
    </location>
</feature>
<keyword evidence="3 5" id="KW-1133">Transmembrane helix</keyword>
<evidence type="ECO:0000256" key="5">
    <source>
        <dbReference type="SAM" id="Phobius"/>
    </source>
</evidence>
<dbReference type="GO" id="GO:0016020">
    <property type="term" value="C:membrane"/>
    <property type="evidence" value="ECO:0007669"/>
    <property type="project" value="UniProtKB-SubCell"/>
</dbReference>
<protein>
    <recommendedName>
        <fullName evidence="8">RING-CH-type domain-containing protein</fullName>
    </recommendedName>
</protein>
<dbReference type="HOGENOM" id="CLU_046472_1_1_1"/>
<feature type="transmembrane region" description="Helical" evidence="5">
    <location>
        <begin position="48"/>
        <end position="71"/>
    </location>
</feature>
<evidence type="ECO:0000256" key="4">
    <source>
        <dbReference type="ARBA" id="ARBA00023136"/>
    </source>
</evidence>
<comment type="subcellular location">
    <subcellularLocation>
        <location evidence="1">Membrane</location>
        <topology evidence="1">Multi-pass membrane protein</topology>
    </subcellularLocation>
</comment>
<dbReference type="Proteomes" id="UP000015104">
    <property type="component" value="Unassembled WGS sequence"/>
</dbReference>
<reference evidence="6" key="2">
    <citation type="submission" date="2015-06" db="UniProtKB">
        <authorList>
            <consortium name="EnsemblMetazoa"/>
        </authorList>
    </citation>
    <scope>IDENTIFICATION</scope>
</reference>
<evidence type="ECO:0000256" key="3">
    <source>
        <dbReference type="ARBA" id="ARBA00022989"/>
    </source>
</evidence>
<dbReference type="eggNOG" id="KOG3053">
    <property type="taxonomic scope" value="Eukaryota"/>
</dbReference>